<comment type="caution">
    <text evidence="1">The sequence shown here is derived from an EMBL/GenBank/DDBJ whole genome shotgun (WGS) entry which is preliminary data.</text>
</comment>
<organism evidence="1 2">
    <name type="scientific">Durusdinium trenchii</name>
    <dbReference type="NCBI Taxonomy" id="1381693"/>
    <lineage>
        <taxon>Eukaryota</taxon>
        <taxon>Sar</taxon>
        <taxon>Alveolata</taxon>
        <taxon>Dinophyceae</taxon>
        <taxon>Suessiales</taxon>
        <taxon>Symbiodiniaceae</taxon>
        <taxon>Durusdinium</taxon>
    </lineage>
</organism>
<dbReference type="InterPro" id="IPR023296">
    <property type="entry name" value="Glyco_hydro_beta-prop_sf"/>
</dbReference>
<accession>A0ABP0R976</accession>
<evidence type="ECO:0000313" key="2">
    <source>
        <dbReference type="Proteomes" id="UP001642464"/>
    </source>
</evidence>
<sequence length="122" mass="13491">MLQSGQAPPVYPTCCKSDNRWVKKRLRHRLSRWSPAVVEAVDEQGDHAVGLAVSSDGLTWRRQEVPGRAAGGPVLRKGEDGDWDSRVVGTPYAVAPVGDAPWRLYYVGEARSEIWHLTVGQL</sequence>
<dbReference type="EMBL" id="CAXAMM010041010">
    <property type="protein sequence ID" value="CAK9096754.1"/>
    <property type="molecule type" value="Genomic_DNA"/>
</dbReference>
<dbReference type="SUPFAM" id="SSF75005">
    <property type="entry name" value="Arabinanase/levansucrase/invertase"/>
    <property type="match status" value="1"/>
</dbReference>
<dbReference type="PANTHER" id="PTHR35279:SF1">
    <property type="entry name" value="ARABINANASE_LEVANSUCRASE_INVERTASE"/>
    <property type="match status" value="1"/>
</dbReference>
<evidence type="ECO:0000313" key="1">
    <source>
        <dbReference type="EMBL" id="CAK9096754.1"/>
    </source>
</evidence>
<name>A0ABP0R976_9DINO</name>
<dbReference type="Proteomes" id="UP001642464">
    <property type="component" value="Unassembled WGS sequence"/>
</dbReference>
<gene>
    <name evidence="1" type="ORF">SCF082_LOCUS45412</name>
</gene>
<protein>
    <submittedName>
        <fullName evidence="1">Uncharacterized protein</fullName>
    </submittedName>
</protein>
<dbReference type="Gene3D" id="2.115.10.20">
    <property type="entry name" value="Glycosyl hydrolase domain, family 43"/>
    <property type="match status" value="1"/>
</dbReference>
<dbReference type="PANTHER" id="PTHR35279">
    <property type="match status" value="1"/>
</dbReference>
<proteinExistence type="predicted"/>
<keyword evidence="2" id="KW-1185">Reference proteome</keyword>
<reference evidence="1 2" key="1">
    <citation type="submission" date="2024-02" db="EMBL/GenBank/DDBJ databases">
        <authorList>
            <person name="Chen Y."/>
            <person name="Shah S."/>
            <person name="Dougan E. K."/>
            <person name="Thang M."/>
            <person name="Chan C."/>
        </authorList>
    </citation>
    <scope>NUCLEOTIDE SEQUENCE [LARGE SCALE GENOMIC DNA]</scope>
</reference>